<gene>
    <name evidence="3" type="ORF">GMD11_02595</name>
    <name evidence="4" type="ORF">GMD18_02590</name>
</gene>
<evidence type="ECO:0000256" key="1">
    <source>
        <dbReference type="ARBA" id="ARBA00022481"/>
    </source>
</evidence>
<keyword evidence="2" id="KW-0472">Membrane</keyword>
<dbReference type="GO" id="GO:0015628">
    <property type="term" value="P:protein secretion by the type II secretion system"/>
    <property type="evidence" value="ECO:0007669"/>
    <property type="project" value="InterPro"/>
</dbReference>
<dbReference type="GO" id="GO:0015627">
    <property type="term" value="C:type II protein secretion system complex"/>
    <property type="evidence" value="ECO:0007669"/>
    <property type="project" value="InterPro"/>
</dbReference>
<dbReference type="PANTHER" id="PTHR30093">
    <property type="entry name" value="GENERAL SECRETION PATHWAY PROTEIN G"/>
    <property type="match status" value="1"/>
</dbReference>
<reference evidence="5 6" key="1">
    <citation type="journal article" date="2019" name="Nat. Med.">
        <title>A library of human gut bacterial isolates paired with longitudinal multiomics data enables mechanistic microbiome research.</title>
        <authorList>
            <person name="Poyet M."/>
            <person name="Groussin M."/>
            <person name="Gibbons S.M."/>
            <person name="Avila-Pacheco J."/>
            <person name="Jiang X."/>
            <person name="Kearney S.M."/>
            <person name="Perrotta A.R."/>
            <person name="Berdy B."/>
            <person name="Zhao S."/>
            <person name="Lieberman T.D."/>
            <person name="Swanson P.K."/>
            <person name="Smith M."/>
            <person name="Roesemann S."/>
            <person name="Alexander J.E."/>
            <person name="Rich S.A."/>
            <person name="Livny J."/>
            <person name="Vlamakis H."/>
            <person name="Clish C."/>
            <person name="Bullock K."/>
            <person name="Deik A."/>
            <person name="Scott J."/>
            <person name="Pierce K.A."/>
            <person name="Xavier R.J."/>
            <person name="Alm E.J."/>
        </authorList>
    </citation>
    <scope>NUCLEOTIDE SEQUENCE [LARGE SCALE GENOMIC DNA]</scope>
    <source>
        <strain evidence="3 6">BIOML-A13</strain>
        <strain evidence="4 5">BIOML-A3</strain>
    </source>
</reference>
<keyword evidence="2" id="KW-0812">Transmembrane</keyword>
<evidence type="ECO:0000313" key="4">
    <source>
        <dbReference type="EMBL" id="MTU03290.1"/>
    </source>
</evidence>
<dbReference type="EMBL" id="WNBM01000001">
    <property type="protein sequence ID" value="MTT75159.1"/>
    <property type="molecule type" value="Genomic_DNA"/>
</dbReference>
<dbReference type="SUPFAM" id="SSF54523">
    <property type="entry name" value="Pili subunits"/>
    <property type="match status" value="1"/>
</dbReference>
<dbReference type="InterPro" id="IPR012902">
    <property type="entry name" value="N_methyl_site"/>
</dbReference>
<dbReference type="InterPro" id="IPR000983">
    <property type="entry name" value="Bac_GSPG_pilin"/>
</dbReference>
<comment type="caution">
    <text evidence="3">The sequence shown here is derived from an EMBL/GenBank/DDBJ whole genome shotgun (WGS) entry which is preliminary data.</text>
</comment>
<evidence type="ECO:0000313" key="3">
    <source>
        <dbReference type="EMBL" id="MTT75159.1"/>
    </source>
</evidence>
<keyword evidence="2" id="KW-1133">Transmembrane helix</keyword>
<accession>A0A7X2XEA9</accession>
<dbReference type="Gene3D" id="3.30.700.10">
    <property type="entry name" value="Glycoprotein, Type 4 Pilin"/>
    <property type="match status" value="1"/>
</dbReference>
<keyword evidence="1" id="KW-0488">Methylation</keyword>
<dbReference type="AlphaFoldDB" id="A0A7X2XEA9"/>
<evidence type="ECO:0000313" key="6">
    <source>
        <dbReference type="Proteomes" id="UP000484547"/>
    </source>
</evidence>
<dbReference type="EMBL" id="WNBW01000001">
    <property type="protein sequence ID" value="MTU03290.1"/>
    <property type="molecule type" value="Genomic_DNA"/>
</dbReference>
<evidence type="ECO:0000256" key="2">
    <source>
        <dbReference type="SAM" id="Phobius"/>
    </source>
</evidence>
<dbReference type="PRINTS" id="PR00813">
    <property type="entry name" value="BCTERIALGSPG"/>
</dbReference>
<dbReference type="Proteomes" id="UP000443070">
    <property type="component" value="Unassembled WGS sequence"/>
</dbReference>
<organism evidence="3 6">
    <name type="scientific">Phascolarctobacterium faecium</name>
    <dbReference type="NCBI Taxonomy" id="33025"/>
    <lineage>
        <taxon>Bacteria</taxon>
        <taxon>Bacillati</taxon>
        <taxon>Bacillota</taxon>
        <taxon>Negativicutes</taxon>
        <taxon>Acidaminococcales</taxon>
        <taxon>Acidaminococcaceae</taxon>
        <taxon>Phascolarctobacterium</taxon>
    </lineage>
</organism>
<protein>
    <submittedName>
        <fullName evidence="3">Prepilin-type N-terminal cleavage/methylation domain-containing protein</fullName>
    </submittedName>
</protein>
<dbReference type="RefSeq" id="WP_155163603.1">
    <property type="nucleotide sequence ID" value="NZ_WNBG01000001.1"/>
</dbReference>
<proteinExistence type="predicted"/>
<dbReference type="InterPro" id="IPR045584">
    <property type="entry name" value="Pilin-like"/>
</dbReference>
<name>A0A7X2XEA9_9FIRM</name>
<dbReference type="Proteomes" id="UP000484547">
    <property type="component" value="Unassembled WGS sequence"/>
</dbReference>
<dbReference type="PROSITE" id="PS00409">
    <property type="entry name" value="PROKAR_NTER_METHYL"/>
    <property type="match status" value="1"/>
</dbReference>
<dbReference type="Pfam" id="PF07963">
    <property type="entry name" value="N_methyl"/>
    <property type="match status" value="1"/>
</dbReference>
<feature type="transmembrane region" description="Helical" evidence="2">
    <location>
        <begin position="13"/>
        <end position="32"/>
    </location>
</feature>
<evidence type="ECO:0000313" key="5">
    <source>
        <dbReference type="Proteomes" id="UP000443070"/>
    </source>
</evidence>
<keyword evidence="5" id="KW-1185">Reference proteome</keyword>
<dbReference type="NCBIfam" id="TIGR02532">
    <property type="entry name" value="IV_pilin_GFxxxE"/>
    <property type="match status" value="1"/>
</dbReference>
<sequence>MCKYNRGFTLVELVIVIAVIGILAGLAIPHFLDSQAKTRTARAAADMRTLQSAVEQYMAAGNTIDGLTDDQKANGAKVFQDIVAKGFLYAVPTAPQGDYYYAVSGNRIALNNCSYGIEKASSGVGSSENKRKITVSFINGLGTGTSGVPYSMFIEQYILGNW</sequence>